<evidence type="ECO:0000313" key="3">
    <source>
        <dbReference type="Proteomes" id="UP000327013"/>
    </source>
</evidence>
<dbReference type="Proteomes" id="UP000327013">
    <property type="component" value="Chromosome 5"/>
</dbReference>
<evidence type="ECO:0000256" key="1">
    <source>
        <dbReference type="SAM" id="Phobius"/>
    </source>
</evidence>
<keyword evidence="3" id="KW-1185">Reference proteome</keyword>
<keyword evidence="1" id="KW-1133">Transmembrane helix</keyword>
<gene>
    <name evidence="2" type="ORF">FH972_012524</name>
</gene>
<keyword evidence="1" id="KW-0812">Transmembrane</keyword>
<protein>
    <recommendedName>
        <fullName evidence="4">Late embryogenesis abundant protein LEA-2 subgroup domain-containing protein</fullName>
    </recommendedName>
</protein>
<sequence length="209" mass="24009">MAFSRLKEKISFYRNDICTVIISILLFAMAASFLYKYVSENNPKSRKPMVIHMNSFSVSNFNITDSVLEAEWEANLTFENRDACFEISINPLETYLYHKEILLSCTMVESIHLNQRGQKKVLIKAKQSGCRGVKPKLEEPFLSEIRKEKENDGVLMNLEMKMEFAASKHGVGKYWDLSLTPSCSYFKVSFLGATHGKYMGDVMNCPINW</sequence>
<name>A0A5N6R407_9ROSI</name>
<proteinExistence type="predicted"/>
<evidence type="ECO:0000313" key="2">
    <source>
        <dbReference type="EMBL" id="KAE8055699.1"/>
    </source>
</evidence>
<evidence type="ECO:0008006" key="4">
    <source>
        <dbReference type="Google" id="ProtNLM"/>
    </source>
</evidence>
<dbReference type="EMBL" id="CM017325">
    <property type="protein sequence ID" value="KAE8055699.1"/>
    <property type="molecule type" value="Genomic_DNA"/>
</dbReference>
<keyword evidence="1" id="KW-0472">Membrane</keyword>
<reference evidence="2 3" key="1">
    <citation type="submission" date="2019-06" db="EMBL/GenBank/DDBJ databases">
        <title>A chromosomal-level reference genome of Carpinus fangiana (Coryloideae, Betulaceae).</title>
        <authorList>
            <person name="Yang X."/>
            <person name="Wang Z."/>
            <person name="Zhang L."/>
            <person name="Hao G."/>
            <person name="Liu J."/>
            <person name="Yang Y."/>
        </authorList>
    </citation>
    <scope>NUCLEOTIDE SEQUENCE [LARGE SCALE GENOMIC DNA]</scope>
    <source>
        <strain evidence="2">Cfa_2016G</strain>
        <tissue evidence="2">Leaf</tissue>
    </source>
</reference>
<feature type="transmembrane region" description="Helical" evidence="1">
    <location>
        <begin position="12"/>
        <end position="35"/>
    </location>
</feature>
<accession>A0A5N6R407</accession>
<dbReference type="AlphaFoldDB" id="A0A5N6R407"/>
<dbReference type="OrthoDB" id="695142at2759"/>
<organism evidence="2 3">
    <name type="scientific">Carpinus fangiana</name>
    <dbReference type="NCBI Taxonomy" id="176857"/>
    <lineage>
        <taxon>Eukaryota</taxon>
        <taxon>Viridiplantae</taxon>
        <taxon>Streptophyta</taxon>
        <taxon>Embryophyta</taxon>
        <taxon>Tracheophyta</taxon>
        <taxon>Spermatophyta</taxon>
        <taxon>Magnoliopsida</taxon>
        <taxon>eudicotyledons</taxon>
        <taxon>Gunneridae</taxon>
        <taxon>Pentapetalae</taxon>
        <taxon>rosids</taxon>
        <taxon>fabids</taxon>
        <taxon>Fagales</taxon>
        <taxon>Betulaceae</taxon>
        <taxon>Carpinus</taxon>
    </lineage>
</organism>